<sequence>MELNIWDAGGQEHYMERYFSDSHRELIFSEITTSIFMIDSTVVDPKVREIFDKYIEYIFEYSSHLQKVYVLLNKIDLEDSKEDEFFDLLTSGMDDELRNKIVFTPVSVKEGSAQHRLIEVLDYEIQKSTISMQKLGRIRHLMDNLKTETAAEYLLFNQPDGLLIASTFGKVEMKPLQFMKLEMGTIESNIFQIYQNVLDMLKKATPRKTTHINKKSFAR</sequence>
<evidence type="ECO:0000256" key="2">
    <source>
        <dbReference type="ARBA" id="ARBA00023134"/>
    </source>
</evidence>
<dbReference type="GO" id="GO:0005525">
    <property type="term" value="F:GTP binding"/>
    <property type="evidence" value="ECO:0007669"/>
    <property type="project" value="UniProtKB-KW"/>
</dbReference>
<proteinExistence type="predicted"/>
<evidence type="ECO:0008006" key="4">
    <source>
        <dbReference type="Google" id="ProtNLM"/>
    </source>
</evidence>
<keyword evidence="2" id="KW-0342">GTP-binding</keyword>
<dbReference type="Pfam" id="PF04670">
    <property type="entry name" value="Gtr1_RagA"/>
    <property type="match status" value="1"/>
</dbReference>
<gene>
    <name evidence="3" type="ORF">S01H4_18467</name>
</gene>
<keyword evidence="1" id="KW-0547">Nucleotide-binding</keyword>
<evidence type="ECO:0000313" key="3">
    <source>
        <dbReference type="EMBL" id="GAG70122.1"/>
    </source>
</evidence>
<organism evidence="3">
    <name type="scientific">marine sediment metagenome</name>
    <dbReference type="NCBI Taxonomy" id="412755"/>
    <lineage>
        <taxon>unclassified sequences</taxon>
        <taxon>metagenomes</taxon>
        <taxon>ecological metagenomes</taxon>
    </lineage>
</organism>
<evidence type="ECO:0000256" key="1">
    <source>
        <dbReference type="ARBA" id="ARBA00022741"/>
    </source>
</evidence>
<dbReference type="Gene3D" id="3.40.50.300">
    <property type="entry name" value="P-loop containing nucleotide triphosphate hydrolases"/>
    <property type="match status" value="1"/>
</dbReference>
<dbReference type="InterPro" id="IPR006762">
    <property type="entry name" value="Gtr1_RagA"/>
</dbReference>
<dbReference type="AlphaFoldDB" id="X1AKP7"/>
<dbReference type="SUPFAM" id="SSF52540">
    <property type="entry name" value="P-loop containing nucleoside triphosphate hydrolases"/>
    <property type="match status" value="1"/>
</dbReference>
<reference evidence="3" key="1">
    <citation type="journal article" date="2014" name="Front. Microbiol.">
        <title>High frequency of phylogenetically diverse reductive dehalogenase-homologous genes in deep subseafloor sedimentary metagenomes.</title>
        <authorList>
            <person name="Kawai M."/>
            <person name="Futagami T."/>
            <person name="Toyoda A."/>
            <person name="Takaki Y."/>
            <person name="Nishi S."/>
            <person name="Hori S."/>
            <person name="Arai W."/>
            <person name="Tsubouchi T."/>
            <person name="Morono Y."/>
            <person name="Uchiyama I."/>
            <person name="Ito T."/>
            <person name="Fujiyama A."/>
            <person name="Inagaki F."/>
            <person name="Takami H."/>
        </authorList>
    </citation>
    <scope>NUCLEOTIDE SEQUENCE</scope>
    <source>
        <strain evidence="3">Expedition CK06-06</strain>
    </source>
</reference>
<dbReference type="EMBL" id="BART01008190">
    <property type="protein sequence ID" value="GAG70122.1"/>
    <property type="molecule type" value="Genomic_DNA"/>
</dbReference>
<protein>
    <recommendedName>
        <fullName evidence="4">GTP-binding protein</fullName>
    </recommendedName>
</protein>
<name>X1AKP7_9ZZZZ</name>
<comment type="caution">
    <text evidence="3">The sequence shown here is derived from an EMBL/GenBank/DDBJ whole genome shotgun (WGS) entry which is preliminary data.</text>
</comment>
<accession>X1AKP7</accession>
<dbReference type="InterPro" id="IPR027417">
    <property type="entry name" value="P-loop_NTPase"/>
</dbReference>